<dbReference type="InterPro" id="IPR012349">
    <property type="entry name" value="Split_barrel_FMN-bd"/>
</dbReference>
<dbReference type="EMBL" id="BAABFR010000034">
    <property type="protein sequence ID" value="GAA4393716.1"/>
    <property type="molecule type" value="Genomic_DNA"/>
</dbReference>
<reference evidence="2" key="1">
    <citation type="journal article" date="2019" name="Int. J. Syst. Evol. Microbiol.">
        <title>The Global Catalogue of Microorganisms (GCM) 10K type strain sequencing project: providing services to taxonomists for standard genome sequencing and annotation.</title>
        <authorList>
            <consortium name="The Broad Institute Genomics Platform"/>
            <consortium name="The Broad Institute Genome Sequencing Center for Infectious Disease"/>
            <person name="Wu L."/>
            <person name="Ma J."/>
        </authorList>
    </citation>
    <scope>NUCLEOTIDE SEQUENCE [LARGE SCALE GENOMIC DNA]</scope>
    <source>
        <strain evidence="2">JCM 17688</strain>
    </source>
</reference>
<dbReference type="InterPro" id="IPR024747">
    <property type="entry name" value="Pyridox_Oxase-rel"/>
</dbReference>
<protein>
    <submittedName>
        <fullName evidence="1">Pyridoxamine 5'-phosphate oxidase family protein</fullName>
    </submittedName>
</protein>
<keyword evidence="2" id="KW-1185">Reference proteome</keyword>
<sequence length="141" mass="15234">MPTTDTAALSVDQAWERLSRENIGRLVTLISGGVIDVYPINYVCRGHTILIRTHPGMKLATLAVFPDVVFEVDHHAPGQAAWSVVVRATARIVTDSRAVTAADGLGLHPLVDGDADEIVVLVPTALTAREFPTREIAEETR</sequence>
<dbReference type="SUPFAM" id="SSF50475">
    <property type="entry name" value="FMN-binding split barrel"/>
    <property type="match status" value="1"/>
</dbReference>
<organism evidence="1 2">
    <name type="scientific">Tsukamurella soli</name>
    <dbReference type="NCBI Taxonomy" id="644556"/>
    <lineage>
        <taxon>Bacteria</taxon>
        <taxon>Bacillati</taxon>
        <taxon>Actinomycetota</taxon>
        <taxon>Actinomycetes</taxon>
        <taxon>Mycobacteriales</taxon>
        <taxon>Tsukamurellaceae</taxon>
        <taxon>Tsukamurella</taxon>
    </lineage>
</organism>
<evidence type="ECO:0000313" key="2">
    <source>
        <dbReference type="Proteomes" id="UP001500635"/>
    </source>
</evidence>
<dbReference type="Gene3D" id="2.30.110.10">
    <property type="entry name" value="Electron Transport, Fmn-binding Protein, Chain A"/>
    <property type="match status" value="1"/>
</dbReference>
<comment type="caution">
    <text evidence="1">The sequence shown here is derived from an EMBL/GenBank/DDBJ whole genome shotgun (WGS) entry which is preliminary data.</text>
</comment>
<evidence type="ECO:0000313" key="1">
    <source>
        <dbReference type="EMBL" id="GAA4393716.1"/>
    </source>
</evidence>
<dbReference type="Pfam" id="PF12900">
    <property type="entry name" value="Pyridox_ox_2"/>
    <property type="match status" value="1"/>
</dbReference>
<dbReference type="Proteomes" id="UP001500635">
    <property type="component" value="Unassembled WGS sequence"/>
</dbReference>
<dbReference type="RefSeq" id="WP_344995908.1">
    <property type="nucleotide sequence ID" value="NZ_BAABFR010000034.1"/>
</dbReference>
<accession>A0ABP8JNP5</accession>
<name>A0ABP8JNP5_9ACTN</name>
<proteinExistence type="predicted"/>
<gene>
    <name evidence="1" type="ORF">GCM10023147_24670</name>
</gene>